<organism evidence="2 3">
    <name type="scientific">Aurantiacibacter rhizosphaerae</name>
    <dbReference type="NCBI Taxonomy" id="2691582"/>
    <lineage>
        <taxon>Bacteria</taxon>
        <taxon>Pseudomonadati</taxon>
        <taxon>Pseudomonadota</taxon>
        <taxon>Alphaproteobacteria</taxon>
        <taxon>Sphingomonadales</taxon>
        <taxon>Erythrobacteraceae</taxon>
        <taxon>Aurantiacibacter</taxon>
    </lineage>
</organism>
<evidence type="ECO:0000313" key="2">
    <source>
        <dbReference type="EMBL" id="MWV27087.1"/>
    </source>
</evidence>
<accession>A0A844X9R1</accession>
<keyword evidence="1" id="KW-0812">Transmembrane</keyword>
<gene>
    <name evidence="2" type="ORF">GRF63_04125</name>
</gene>
<proteinExistence type="predicted"/>
<dbReference type="Proteomes" id="UP000461409">
    <property type="component" value="Unassembled WGS sequence"/>
</dbReference>
<reference evidence="2 3" key="1">
    <citation type="submission" date="2019-12" db="EMBL/GenBank/DDBJ databases">
        <authorList>
            <person name="Lee S.D."/>
        </authorList>
    </citation>
    <scope>NUCLEOTIDE SEQUENCE [LARGE SCALE GENOMIC DNA]</scope>
    <source>
        <strain evidence="2 3">GH3-10</strain>
    </source>
</reference>
<name>A0A844X9R1_9SPHN</name>
<reference evidence="2 3" key="2">
    <citation type="submission" date="2020-02" db="EMBL/GenBank/DDBJ databases">
        <title>Erythrobacter dongmakensis sp. nov., isolated from a tidal mudflat.</title>
        <authorList>
            <person name="Kim I.S."/>
        </authorList>
    </citation>
    <scope>NUCLEOTIDE SEQUENCE [LARGE SCALE GENOMIC DNA]</scope>
    <source>
        <strain evidence="2 3">GH3-10</strain>
    </source>
</reference>
<dbReference type="EMBL" id="WUBR01000001">
    <property type="protein sequence ID" value="MWV27087.1"/>
    <property type="molecule type" value="Genomic_DNA"/>
</dbReference>
<keyword evidence="3" id="KW-1185">Reference proteome</keyword>
<keyword evidence="1" id="KW-1133">Transmembrane helix</keyword>
<evidence type="ECO:0000313" key="3">
    <source>
        <dbReference type="Proteomes" id="UP000461409"/>
    </source>
</evidence>
<keyword evidence="1" id="KW-0472">Membrane</keyword>
<protein>
    <recommendedName>
        <fullName evidence="4">DUF4129 domain-containing protein</fullName>
    </recommendedName>
</protein>
<feature type="transmembrane region" description="Helical" evidence="1">
    <location>
        <begin position="35"/>
        <end position="53"/>
    </location>
</feature>
<evidence type="ECO:0008006" key="4">
    <source>
        <dbReference type="Google" id="ProtNLM"/>
    </source>
</evidence>
<comment type="caution">
    <text evidence="2">The sequence shown here is derived from an EMBL/GenBank/DDBJ whole genome shotgun (WGS) entry which is preliminary data.</text>
</comment>
<sequence length="183" mass="20266">MPEAEPPPDWVQDLLNWLEKTFAPVANALVEIWPVLKWVLIALAVLAVIYFLIRTFGPDFMRKKSKAEQPDEWAPPEHEALALLEEADRLAAAGEYDEATHLLLKRSVGQIAAARPDLVEPSSTARELASEPRLPDAARTAFALIAAPVERSLFALRKLEETDWQAARTAYADFALAQKAIAA</sequence>
<dbReference type="AlphaFoldDB" id="A0A844X9R1"/>
<evidence type="ECO:0000256" key="1">
    <source>
        <dbReference type="SAM" id="Phobius"/>
    </source>
</evidence>